<organism evidence="1 2">
    <name type="scientific">Aquimarina hainanensis</name>
    <dbReference type="NCBI Taxonomy" id="1578017"/>
    <lineage>
        <taxon>Bacteria</taxon>
        <taxon>Pseudomonadati</taxon>
        <taxon>Bacteroidota</taxon>
        <taxon>Flavobacteriia</taxon>
        <taxon>Flavobacteriales</taxon>
        <taxon>Flavobacteriaceae</taxon>
        <taxon>Aquimarina</taxon>
    </lineage>
</organism>
<dbReference type="EMBL" id="JBHULX010000013">
    <property type="protein sequence ID" value="MFD2591016.1"/>
    <property type="molecule type" value="Genomic_DNA"/>
</dbReference>
<accession>A0ABW5N856</accession>
<evidence type="ECO:0000313" key="2">
    <source>
        <dbReference type="Proteomes" id="UP001597459"/>
    </source>
</evidence>
<comment type="caution">
    <text evidence="1">The sequence shown here is derived from an EMBL/GenBank/DDBJ whole genome shotgun (WGS) entry which is preliminary data.</text>
</comment>
<name>A0ABW5N856_9FLAO</name>
<gene>
    <name evidence="1" type="ORF">ACFSTE_09250</name>
</gene>
<sequence length="149" mass="17867">MRKQRSNPNSFSNLEKQKAIDALLWKNFEARNEGVFYKLFQKQGKGDFVIQKANTPEGMYNLYSKTVRQKNYRKMIYTDIQKIAQEDNPLHHWEEIRGLFSSFDGELLRYILHAKIPLEKFIRYELASRGFDKDHNWCGFEKAKKIWLI</sequence>
<proteinExistence type="predicted"/>
<evidence type="ECO:0000313" key="1">
    <source>
        <dbReference type="EMBL" id="MFD2591016.1"/>
    </source>
</evidence>
<reference evidence="2" key="1">
    <citation type="journal article" date="2019" name="Int. J. Syst. Evol. Microbiol.">
        <title>The Global Catalogue of Microorganisms (GCM) 10K type strain sequencing project: providing services to taxonomists for standard genome sequencing and annotation.</title>
        <authorList>
            <consortium name="The Broad Institute Genomics Platform"/>
            <consortium name="The Broad Institute Genome Sequencing Center for Infectious Disease"/>
            <person name="Wu L."/>
            <person name="Ma J."/>
        </authorList>
    </citation>
    <scope>NUCLEOTIDE SEQUENCE [LARGE SCALE GENOMIC DNA]</scope>
    <source>
        <strain evidence="2">KCTC 42423</strain>
    </source>
</reference>
<dbReference type="Proteomes" id="UP001597459">
    <property type="component" value="Unassembled WGS sequence"/>
</dbReference>
<keyword evidence="2" id="KW-1185">Reference proteome</keyword>
<dbReference type="RefSeq" id="WP_378253192.1">
    <property type="nucleotide sequence ID" value="NZ_JBHSJV010000001.1"/>
</dbReference>
<protein>
    <submittedName>
        <fullName evidence="1">Uncharacterized protein</fullName>
    </submittedName>
</protein>